<sequence length="146" mass="16415">MGMKLKSTVNKPRTIDAIVIEDSSQESPRAKTLVPQLTEPIPNGERFPDIGYVHTLMKDCPKRHKTNVQIFEAIAAMGKGLQPDDFITEYYDQRVLAVLKAVLTNLEGKPLKGMLQYRAMELISTGTRQHKPGTRWHQPGYQGVTP</sequence>
<protein>
    <submittedName>
        <fullName evidence="1">Uncharacterized protein</fullName>
    </submittedName>
</protein>
<evidence type="ECO:0000313" key="1">
    <source>
        <dbReference type="EnsemblPlants" id="OPUNC04G02790.3"/>
    </source>
</evidence>
<accession>A0A0E0KMV1</accession>
<dbReference type="Gramene" id="OPUNC04G02790.3">
    <property type="protein sequence ID" value="OPUNC04G02790.3"/>
    <property type="gene ID" value="OPUNC04G02790"/>
</dbReference>
<dbReference type="EnsemblPlants" id="OPUNC04G02790.3">
    <property type="protein sequence ID" value="OPUNC04G02790.3"/>
    <property type="gene ID" value="OPUNC04G02790"/>
</dbReference>
<name>A0A0E0KMV1_ORYPU</name>
<organism evidence="1">
    <name type="scientific">Oryza punctata</name>
    <name type="common">Red rice</name>
    <dbReference type="NCBI Taxonomy" id="4537"/>
    <lineage>
        <taxon>Eukaryota</taxon>
        <taxon>Viridiplantae</taxon>
        <taxon>Streptophyta</taxon>
        <taxon>Embryophyta</taxon>
        <taxon>Tracheophyta</taxon>
        <taxon>Spermatophyta</taxon>
        <taxon>Magnoliopsida</taxon>
        <taxon>Liliopsida</taxon>
        <taxon>Poales</taxon>
        <taxon>Poaceae</taxon>
        <taxon>BOP clade</taxon>
        <taxon>Oryzoideae</taxon>
        <taxon>Oryzeae</taxon>
        <taxon>Oryzinae</taxon>
        <taxon>Oryza</taxon>
    </lineage>
</organism>
<reference evidence="1" key="1">
    <citation type="submission" date="2015-04" db="UniProtKB">
        <authorList>
            <consortium name="EnsemblPlants"/>
        </authorList>
    </citation>
    <scope>IDENTIFICATION</scope>
</reference>
<dbReference type="HOGENOM" id="CLU_1780452_0_0_1"/>
<evidence type="ECO:0000313" key="2">
    <source>
        <dbReference type="Proteomes" id="UP000026962"/>
    </source>
</evidence>
<keyword evidence="2" id="KW-1185">Reference proteome</keyword>
<dbReference type="AlphaFoldDB" id="A0A0E0KMV1"/>
<proteinExistence type="predicted"/>
<reference evidence="1" key="2">
    <citation type="submission" date="2018-05" db="EMBL/GenBank/DDBJ databases">
        <title>OpunRS2 (Oryza punctata Reference Sequence Version 2).</title>
        <authorList>
            <person name="Zhang J."/>
            <person name="Kudrna D."/>
            <person name="Lee S."/>
            <person name="Talag J."/>
            <person name="Welchert J."/>
            <person name="Wing R.A."/>
        </authorList>
    </citation>
    <scope>NUCLEOTIDE SEQUENCE [LARGE SCALE GENOMIC DNA]</scope>
</reference>
<dbReference type="Proteomes" id="UP000026962">
    <property type="component" value="Chromosome 4"/>
</dbReference>